<comment type="caution">
    <text evidence="1">The sequence shown here is derived from an EMBL/GenBank/DDBJ whole genome shotgun (WGS) entry which is preliminary data.</text>
</comment>
<dbReference type="PATRIC" id="fig|1256908.3.peg.179"/>
<sequence>MEMLLFRIFLIRLEDIMEKIFEDYFSELQADMVSICLEYVEDRAEKVYIYCSFENNILSSGFFYKVNGQVVKKNRLNDVINGNEEEYDVSVDRQRATIAIINDDIKSLITLCQKYKKKMPTQIKLTYDVLKNRLNADYCYETVFSNDKDKTAYDILEEWYNSEKNI</sequence>
<reference evidence="1 2" key="1">
    <citation type="submission" date="2013-06" db="EMBL/GenBank/DDBJ databases">
        <authorList>
            <person name="Weinstock G."/>
            <person name="Sodergren E."/>
            <person name="Lobos E.A."/>
            <person name="Fulton L."/>
            <person name="Fulton R."/>
            <person name="Courtney L."/>
            <person name="Fronick C."/>
            <person name="O'Laughlin M."/>
            <person name="Godfrey J."/>
            <person name="Wilson R.M."/>
            <person name="Miner T."/>
            <person name="Farmer C."/>
            <person name="Delehaunty K."/>
            <person name="Cordes M."/>
            <person name="Minx P."/>
            <person name="Tomlinson C."/>
            <person name="Chen J."/>
            <person name="Wollam A."/>
            <person name="Pepin K.H."/>
            <person name="Bhonagiri V."/>
            <person name="Zhang X."/>
            <person name="Warren W."/>
            <person name="Mitreva M."/>
            <person name="Mardis E.R."/>
            <person name="Wilson R.K."/>
        </authorList>
    </citation>
    <scope>NUCLEOTIDE SEQUENCE [LARGE SCALE GENOMIC DNA]</scope>
    <source>
        <strain evidence="1 2">ATCC 29099</strain>
    </source>
</reference>
<dbReference type="EMBL" id="AWVJ01000009">
    <property type="protein sequence ID" value="ERK52381.1"/>
    <property type="molecule type" value="Genomic_DNA"/>
</dbReference>
<dbReference type="AlphaFoldDB" id="U2Q7M3"/>
<organism evidence="1 2">
    <name type="scientific">Eubacterium ramulus ATCC 29099</name>
    <dbReference type="NCBI Taxonomy" id="1256908"/>
    <lineage>
        <taxon>Bacteria</taxon>
        <taxon>Bacillati</taxon>
        <taxon>Bacillota</taxon>
        <taxon>Clostridia</taxon>
        <taxon>Eubacteriales</taxon>
        <taxon>Eubacteriaceae</taxon>
        <taxon>Eubacterium</taxon>
    </lineage>
</organism>
<dbReference type="eggNOG" id="ENOG50307VY">
    <property type="taxonomic scope" value="Bacteria"/>
</dbReference>
<evidence type="ECO:0000313" key="2">
    <source>
        <dbReference type="Proteomes" id="UP000016608"/>
    </source>
</evidence>
<name>U2Q7M3_EUBRA</name>
<proteinExistence type="predicted"/>
<gene>
    <name evidence="1" type="ORF">HMPREF0373_00197</name>
</gene>
<dbReference type="HOGENOM" id="CLU_144662_0_0_9"/>
<protein>
    <recommendedName>
        <fullName evidence="3">DUF600 domain-containing protein</fullName>
    </recommendedName>
</protein>
<keyword evidence="2" id="KW-1185">Reference proteome</keyword>
<accession>U2Q7M3</accession>
<evidence type="ECO:0008006" key="3">
    <source>
        <dbReference type="Google" id="ProtNLM"/>
    </source>
</evidence>
<evidence type="ECO:0000313" key="1">
    <source>
        <dbReference type="EMBL" id="ERK52381.1"/>
    </source>
</evidence>
<dbReference type="Proteomes" id="UP000016608">
    <property type="component" value="Unassembled WGS sequence"/>
</dbReference>